<dbReference type="Proteomes" id="UP000658382">
    <property type="component" value="Unassembled WGS sequence"/>
</dbReference>
<accession>A0A917Q353</accession>
<dbReference type="GO" id="GO:0015074">
    <property type="term" value="P:DNA integration"/>
    <property type="evidence" value="ECO:0007669"/>
    <property type="project" value="InterPro"/>
</dbReference>
<dbReference type="PANTHER" id="PTHR30349:SF64">
    <property type="entry name" value="PROPHAGE INTEGRASE INTD-RELATED"/>
    <property type="match status" value="1"/>
</dbReference>
<gene>
    <name evidence="3" type="ORF">GCM10007063_34860</name>
</gene>
<comment type="caution">
    <text evidence="3">The sequence shown here is derived from an EMBL/GenBank/DDBJ whole genome shotgun (WGS) entry which is preliminary data.</text>
</comment>
<dbReference type="Pfam" id="PF00589">
    <property type="entry name" value="Phage_integrase"/>
    <property type="match status" value="1"/>
</dbReference>
<keyword evidence="1" id="KW-0233">DNA recombination</keyword>
<dbReference type="SUPFAM" id="SSF56349">
    <property type="entry name" value="DNA breaking-rejoining enzymes"/>
    <property type="match status" value="1"/>
</dbReference>
<evidence type="ECO:0000313" key="4">
    <source>
        <dbReference type="Proteomes" id="UP000658382"/>
    </source>
</evidence>
<protein>
    <submittedName>
        <fullName evidence="3">Integrase</fullName>
    </submittedName>
</protein>
<dbReference type="AlphaFoldDB" id="A0A917Q353"/>
<evidence type="ECO:0000256" key="1">
    <source>
        <dbReference type="ARBA" id="ARBA00023172"/>
    </source>
</evidence>
<evidence type="ECO:0000313" key="3">
    <source>
        <dbReference type="EMBL" id="GGK09412.1"/>
    </source>
</evidence>
<dbReference type="InterPro" id="IPR050090">
    <property type="entry name" value="Tyrosine_recombinase_XerCD"/>
</dbReference>
<keyword evidence="4" id="KW-1185">Reference proteome</keyword>
<name>A0A917Q353_9BACI</name>
<reference evidence="3" key="1">
    <citation type="journal article" date="2014" name="Int. J. Syst. Evol. Microbiol.">
        <title>Complete genome sequence of Corynebacterium casei LMG S-19264T (=DSM 44701T), isolated from a smear-ripened cheese.</title>
        <authorList>
            <consortium name="US DOE Joint Genome Institute (JGI-PGF)"/>
            <person name="Walter F."/>
            <person name="Albersmeier A."/>
            <person name="Kalinowski J."/>
            <person name="Ruckert C."/>
        </authorList>
    </citation>
    <scope>NUCLEOTIDE SEQUENCE</scope>
    <source>
        <strain evidence="3">JCM 12580</strain>
    </source>
</reference>
<dbReference type="PROSITE" id="PS51898">
    <property type="entry name" value="TYR_RECOMBINASE"/>
    <property type="match status" value="1"/>
</dbReference>
<dbReference type="InterPro" id="IPR011010">
    <property type="entry name" value="DNA_brk_join_enz"/>
</dbReference>
<dbReference type="InterPro" id="IPR013762">
    <property type="entry name" value="Integrase-like_cat_sf"/>
</dbReference>
<evidence type="ECO:0000259" key="2">
    <source>
        <dbReference type="PROSITE" id="PS51898"/>
    </source>
</evidence>
<dbReference type="GO" id="GO:0006310">
    <property type="term" value="P:DNA recombination"/>
    <property type="evidence" value="ECO:0007669"/>
    <property type="project" value="UniProtKB-KW"/>
</dbReference>
<dbReference type="InterPro" id="IPR002104">
    <property type="entry name" value="Integrase_catalytic"/>
</dbReference>
<dbReference type="RefSeq" id="WP_188634388.1">
    <property type="nucleotide sequence ID" value="NZ_BMNQ01000105.1"/>
</dbReference>
<proteinExistence type="predicted"/>
<sequence length="313" mass="37603">MNLKEILFQDLQDMLDIKEALGFNKNTYNVYLKHFIHFCGEHYGASSSITKEMVLEWIRIRPRENINTRNRRVIALRHFTEYQAAIGRQTFIPTSYYNLPSQPFKPYLFTDHELFVLFHTIDRIPPYWGSQQREFTVPVLFRMMYCCGMRPNEPLKLKHKDVSLDTGEIYIRQSKRCKDRHIYMSNDLLVLSRKYDEYMGNREYFFQRPQGGPYSTHWMTNQFKICLRNSNLDFGIARPRPYDLRHNFATRRMATWLEAKKDIMALLPYLSAYMGHSEFHYTLYYIHLLPERLIHNSGIQWENFSDIYPGVTK</sequence>
<organism evidence="3 4">
    <name type="scientific">Lentibacillus kapialis</name>
    <dbReference type="NCBI Taxonomy" id="340214"/>
    <lineage>
        <taxon>Bacteria</taxon>
        <taxon>Bacillati</taxon>
        <taxon>Bacillota</taxon>
        <taxon>Bacilli</taxon>
        <taxon>Bacillales</taxon>
        <taxon>Bacillaceae</taxon>
        <taxon>Lentibacillus</taxon>
    </lineage>
</organism>
<dbReference type="PANTHER" id="PTHR30349">
    <property type="entry name" value="PHAGE INTEGRASE-RELATED"/>
    <property type="match status" value="1"/>
</dbReference>
<feature type="domain" description="Tyr recombinase" evidence="2">
    <location>
        <begin position="103"/>
        <end position="298"/>
    </location>
</feature>
<dbReference type="GO" id="GO:0003677">
    <property type="term" value="F:DNA binding"/>
    <property type="evidence" value="ECO:0007669"/>
    <property type="project" value="InterPro"/>
</dbReference>
<reference evidence="3" key="2">
    <citation type="submission" date="2020-09" db="EMBL/GenBank/DDBJ databases">
        <authorList>
            <person name="Sun Q."/>
            <person name="Ohkuma M."/>
        </authorList>
    </citation>
    <scope>NUCLEOTIDE SEQUENCE</scope>
    <source>
        <strain evidence="3">JCM 12580</strain>
    </source>
</reference>
<dbReference type="Gene3D" id="1.10.443.10">
    <property type="entry name" value="Intergrase catalytic core"/>
    <property type="match status" value="1"/>
</dbReference>
<dbReference type="EMBL" id="BMNQ01000105">
    <property type="protein sequence ID" value="GGK09412.1"/>
    <property type="molecule type" value="Genomic_DNA"/>
</dbReference>